<dbReference type="NCBIfam" id="TIGR03138">
    <property type="entry name" value="QueF"/>
    <property type="match status" value="1"/>
</dbReference>
<evidence type="ECO:0000313" key="8">
    <source>
        <dbReference type="Proteomes" id="UP000271705"/>
    </source>
</evidence>
<dbReference type="InterPro" id="IPR029500">
    <property type="entry name" value="QueF"/>
</dbReference>
<dbReference type="InterPro" id="IPR043133">
    <property type="entry name" value="GTP-CH-I_C/QueF"/>
</dbReference>
<feature type="binding site" evidence="5">
    <location>
        <begin position="255"/>
        <end position="256"/>
    </location>
    <ligand>
        <name>NADPH</name>
        <dbReference type="ChEBI" id="CHEBI:57783"/>
    </ligand>
</feature>
<dbReference type="Gene3D" id="3.30.1130.10">
    <property type="match status" value="2"/>
</dbReference>
<accession>A0A3S0HDQ5</accession>
<protein>
    <recommendedName>
        <fullName evidence="5">NADPH-dependent 7-cyano-7-deazaguanine reductase</fullName>
        <ecNumber evidence="5">1.7.1.13</ecNumber>
    </recommendedName>
    <alternativeName>
        <fullName evidence="5">7-cyano-7-carbaguanine reductase</fullName>
    </alternativeName>
    <alternativeName>
        <fullName evidence="5">NADPH-dependent nitrile oxidoreductase</fullName>
    </alternativeName>
    <alternativeName>
        <fullName evidence="5">PreQ(0) reductase</fullName>
    </alternativeName>
</protein>
<comment type="subunit">
    <text evidence="5">Homodimer.</text>
</comment>
<comment type="function">
    <text evidence="5">Catalyzes the NADPH-dependent reduction of 7-cyano-7-deazaguanine (preQ0) to 7-aminomethyl-7-deazaguanine (preQ1).</text>
</comment>
<evidence type="ECO:0000256" key="4">
    <source>
        <dbReference type="ARBA" id="ARBA00023002"/>
    </source>
</evidence>
<feature type="active site" description="Proton donor" evidence="5">
    <location>
        <position position="194"/>
    </location>
</feature>
<evidence type="ECO:0000259" key="6">
    <source>
        <dbReference type="Pfam" id="PF14819"/>
    </source>
</evidence>
<comment type="caution">
    <text evidence="7">The sequence shown here is derived from an EMBL/GenBank/DDBJ whole genome shotgun (WGS) entry which is preliminary data.</text>
</comment>
<dbReference type="EC" id="1.7.1.13" evidence="5"/>
<name>A0A3S0HDQ5_STEMA</name>
<feature type="binding site" evidence="5">
    <location>
        <begin position="226"/>
        <end position="227"/>
    </location>
    <ligand>
        <name>substrate</name>
    </ligand>
</feature>
<proteinExistence type="inferred from homology"/>
<keyword evidence="3 5" id="KW-0521">NADP</keyword>
<dbReference type="PANTHER" id="PTHR34354:SF1">
    <property type="entry name" value="NADPH-DEPENDENT 7-CYANO-7-DEAZAGUANINE REDUCTASE"/>
    <property type="match status" value="1"/>
</dbReference>
<dbReference type="AlphaFoldDB" id="A0A3S0HDQ5"/>
<dbReference type="PANTHER" id="PTHR34354">
    <property type="entry name" value="NADPH-DEPENDENT 7-CYANO-7-DEAZAGUANINE REDUCTASE"/>
    <property type="match status" value="1"/>
</dbReference>
<dbReference type="InterPro" id="IPR029139">
    <property type="entry name" value="QueF_N"/>
</dbReference>
<dbReference type="InterPro" id="IPR016428">
    <property type="entry name" value="QueF_type2"/>
</dbReference>
<feature type="domain" description="NADPH-dependent 7-cyano-7-deazaguanine reductase N-terminal" evidence="6">
    <location>
        <begin position="24"/>
        <end position="133"/>
    </location>
</feature>
<keyword evidence="4 5" id="KW-0560">Oxidoreductase</keyword>
<evidence type="ECO:0000256" key="1">
    <source>
        <dbReference type="ARBA" id="ARBA00022490"/>
    </source>
</evidence>
<evidence type="ECO:0000256" key="2">
    <source>
        <dbReference type="ARBA" id="ARBA00022785"/>
    </source>
</evidence>
<dbReference type="Proteomes" id="UP000271705">
    <property type="component" value="Unassembled WGS sequence"/>
</dbReference>
<dbReference type="GO" id="GO:0008616">
    <property type="term" value="P:tRNA queuosine(34) biosynthetic process"/>
    <property type="evidence" value="ECO:0007669"/>
    <property type="project" value="UniProtKB-UniRule"/>
</dbReference>
<dbReference type="GO" id="GO:0005737">
    <property type="term" value="C:cytoplasm"/>
    <property type="evidence" value="ECO:0007669"/>
    <property type="project" value="UniProtKB-SubCell"/>
</dbReference>
<feature type="binding site" evidence="5">
    <location>
        <begin position="93"/>
        <end position="94"/>
    </location>
    <ligand>
        <name>NADPH</name>
        <dbReference type="ChEBI" id="CHEBI:57783"/>
    </ligand>
</feature>
<comment type="similarity">
    <text evidence="5">Belongs to the GTP cyclohydrolase I family. QueF type 2 subfamily.</text>
</comment>
<comment type="pathway">
    <text evidence="5">tRNA modification; tRNA-queuosine biosynthesis.</text>
</comment>
<feature type="active site" description="Thioimide intermediate" evidence="5">
    <location>
        <position position="187"/>
    </location>
</feature>
<feature type="binding site" evidence="5">
    <location>
        <begin position="91"/>
        <end position="93"/>
    </location>
    <ligand>
        <name>substrate</name>
    </ligand>
</feature>
<dbReference type="UniPathway" id="UPA00392"/>
<dbReference type="SUPFAM" id="SSF55620">
    <property type="entry name" value="Tetrahydrobiopterin biosynthesis enzymes-like"/>
    <property type="match status" value="1"/>
</dbReference>
<keyword evidence="1 5" id="KW-0963">Cytoplasm</keyword>
<dbReference type="Pfam" id="PF14819">
    <property type="entry name" value="QueF_N"/>
    <property type="match status" value="1"/>
</dbReference>
<keyword evidence="2 5" id="KW-0671">Queuosine biosynthesis</keyword>
<dbReference type="RefSeq" id="WP_126929676.1">
    <property type="nucleotide sequence ID" value="NZ_RXLZ01000044.1"/>
</dbReference>
<dbReference type="InterPro" id="IPR050084">
    <property type="entry name" value="NADPH_dep_7-cyano-7-deazaG_red"/>
</dbReference>
<sequence length="281" mass="31141">MAGWVRWQGPLQVRPCKLGREVSYPSQYDPGLLFPIPRIGARAEIGLDDAALPFVGHDRWHAFELSWLDPRGKPQVAVATVQVPCTSPRLIESKSFKLYLNSLNSTRIDSAEALRERLVADLSACAGAPVQVEFGLPGLCETPLGESIDGLDVEIDCYGPPQADFLVADAGEVVEETLVSALLKSNCPVTGQPDWATVSLRYRGPKIDRAGLLRYLVSYREHAEFHEQCVERIFSEVSARCQPQWLEVEARYTRRGGLDINPWRASPGIAAPAATYRELRQ</sequence>
<comment type="catalytic activity">
    <reaction evidence="5">
        <text>7-aminomethyl-7-carbaguanine + 2 NADP(+) = 7-cyano-7-carbaguanine + 2 NADPH + 3 H(+)</text>
        <dbReference type="Rhea" id="RHEA:13409"/>
        <dbReference type="ChEBI" id="CHEBI:15378"/>
        <dbReference type="ChEBI" id="CHEBI:45075"/>
        <dbReference type="ChEBI" id="CHEBI:57783"/>
        <dbReference type="ChEBI" id="CHEBI:58349"/>
        <dbReference type="ChEBI" id="CHEBI:58703"/>
        <dbReference type="EC" id="1.7.1.13"/>
    </reaction>
</comment>
<evidence type="ECO:0000256" key="3">
    <source>
        <dbReference type="ARBA" id="ARBA00022857"/>
    </source>
</evidence>
<gene>
    <name evidence="5 7" type="primary">queF</name>
    <name evidence="7" type="ORF">EKL94_14935</name>
</gene>
<dbReference type="PIRSF" id="PIRSF004750">
    <property type="entry name" value="Nitrile_oxidored_YqcD_prd"/>
    <property type="match status" value="1"/>
</dbReference>
<dbReference type="EMBL" id="RXLZ01000044">
    <property type="protein sequence ID" value="RTQ87652.1"/>
    <property type="molecule type" value="Genomic_DNA"/>
</dbReference>
<organism evidence="7 8">
    <name type="scientific">Stenotrophomonas maltophilia</name>
    <name type="common">Pseudomonas maltophilia</name>
    <name type="synonym">Xanthomonas maltophilia</name>
    <dbReference type="NCBI Taxonomy" id="40324"/>
    <lineage>
        <taxon>Bacteria</taxon>
        <taxon>Pseudomonadati</taxon>
        <taxon>Pseudomonadota</taxon>
        <taxon>Gammaproteobacteria</taxon>
        <taxon>Lysobacterales</taxon>
        <taxon>Lysobacteraceae</taxon>
        <taxon>Stenotrophomonas</taxon>
        <taxon>Stenotrophomonas maltophilia group</taxon>
    </lineage>
</organism>
<comment type="subcellular location">
    <subcellularLocation>
        <location evidence="5">Cytoplasm</location>
    </subcellularLocation>
</comment>
<dbReference type="HAMAP" id="MF_00817">
    <property type="entry name" value="QueF_type2"/>
    <property type="match status" value="1"/>
</dbReference>
<evidence type="ECO:0000313" key="7">
    <source>
        <dbReference type="EMBL" id="RTQ87652.1"/>
    </source>
</evidence>
<reference evidence="7 8" key="1">
    <citation type="submission" date="2018-12" db="EMBL/GenBank/DDBJ databases">
        <authorList>
            <person name="Kartti S."/>
            <person name="Manni A."/>
            <person name="Chemao El Fihri M.W."/>
            <person name="Laamarti M."/>
            <person name="Temsamani L."/>
            <person name="El Jamali J.E."/>
            <person name="Ouadghiri M."/>
            <person name="Ibrahimi A."/>
            <person name="Filati-Maltouf A."/>
        </authorList>
    </citation>
    <scope>NUCLEOTIDE SEQUENCE [LARGE SCALE GENOMIC DNA]</scope>
    <source>
        <strain evidence="7 8">MDMC339</strain>
    </source>
</reference>
<dbReference type="Pfam" id="PF14489">
    <property type="entry name" value="QueF"/>
    <property type="match status" value="1"/>
</dbReference>
<evidence type="ECO:0000256" key="5">
    <source>
        <dbReference type="HAMAP-Rule" id="MF_00817"/>
    </source>
</evidence>
<dbReference type="GO" id="GO:0033739">
    <property type="term" value="F:preQ1 synthase activity"/>
    <property type="evidence" value="ECO:0007669"/>
    <property type="project" value="UniProtKB-UniRule"/>
</dbReference>